<feature type="domain" description="TonB-dependent receptor plug" evidence="16">
    <location>
        <begin position="48"/>
        <end position="141"/>
    </location>
</feature>
<dbReference type="RefSeq" id="WP_077651198.1">
    <property type="nucleotide sequence ID" value="NZ_CP040021.1"/>
</dbReference>
<reference evidence="17 18" key="1">
    <citation type="journal article" date="2017" name="Genome Announc.">
        <title>Draft Genome Sequences of Salinivibrio proteolyticus, Salinivibrio sharmensis, Salinivibrio siamensis, Salinivibrio costicola subsp. alcaliphilus, Salinivibrio costicola subsp. vallismortis, and 29 New Isolates Belonging to the Genus Salinivibrio.</title>
        <authorList>
            <person name="Lopez-Hermoso C."/>
            <person name="de la Haba R.R."/>
            <person name="Sanchez-Porro C."/>
            <person name="Bayliss S.C."/>
            <person name="Feil E.J."/>
            <person name="Ventosa A."/>
        </authorList>
    </citation>
    <scope>NUCLEOTIDE SEQUENCE [LARGE SCALE GENOMIC DNA]</scope>
    <source>
        <strain evidence="17 18">AL184</strain>
    </source>
</reference>
<keyword evidence="5 11" id="KW-0812">Transmembrane</keyword>
<evidence type="ECO:0000256" key="7">
    <source>
        <dbReference type="ARBA" id="ARBA00023065"/>
    </source>
</evidence>
<dbReference type="PANTHER" id="PTHR30069">
    <property type="entry name" value="TONB-DEPENDENT OUTER MEMBRANE RECEPTOR"/>
    <property type="match status" value="1"/>
</dbReference>
<evidence type="ECO:0008006" key="19">
    <source>
        <dbReference type="Google" id="ProtNLM"/>
    </source>
</evidence>
<keyword evidence="10 11" id="KW-0998">Cell outer membrane</keyword>
<dbReference type="AlphaFoldDB" id="A0AB36JUW1"/>
<dbReference type="InterPro" id="IPR010916">
    <property type="entry name" value="TonB_box_CS"/>
</dbReference>
<evidence type="ECO:0000256" key="6">
    <source>
        <dbReference type="ARBA" id="ARBA00022729"/>
    </source>
</evidence>
<dbReference type="PROSITE" id="PS00430">
    <property type="entry name" value="TONB_DEPENDENT_REC_1"/>
    <property type="match status" value="1"/>
</dbReference>
<keyword evidence="4 11" id="KW-1134">Transmembrane beta strand</keyword>
<evidence type="ECO:0000256" key="8">
    <source>
        <dbReference type="ARBA" id="ARBA00023077"/>
    </source>
</evidence>
<feature type="signal peptide" evidence="14">
    <location>
        <begin position="1"/>
        <end position="28"/>
    </location>
</feature>
<keyword evidence="6 14" id="KW-0732">Signal</keyword>
<evidence type="ECO:0000256" key="2">
    <source>
        <dbReference type="ARBA" id="ARBA00009810"/>
    </source>
</evidence>
<dbReference type="GO" id="GO:0044718">
    <property type="term" value="P:siderophore transmembrane transport"/>
    <property type="evidence" value="ECO:0007669"/>
    <property type="project" value="TreeGrafter"/>
</dbReference>
<feature type="short sequence motif" description="TonB box" evidence="12">
    <location>
        <begin position="39"/>
        <end position="45"/>
    </location>
</feature>
<comment type="caution">
    <text evidence="17">The sequence shown here is derived from an EMBL/GenBank/DDBJ whole genome shotgun (WGS) entry which is preliminary data.</text>
</comment>
<evidence type="ECO:0000256" key="1">
    <source>
        <dbReference type="ARBA" id="ARBA00004571"/>
    </source>
</evidence>
<dbReference type="InterPro" id="IPR012910">
    <property type="entry name" value="Plug_dom"/>
</dbReference>
<evidence type="ECO:0000256" key="14">
    <source>
        <dbReference type="SAM" id="SignalP"/>
    </source>
</evidence>
<evidence type="ECO:0000256" key="13">
    <source>
        <dbReference type="RuleBase" id="RU003357"/>
    </source>
</evidence>
<name>A0AB36JUW1_9GAMM</name>
<keyword evidence="3 11" id="KW-0813">Transport</keyword>
<comment type="subcellular location">
    <subcellularLocation>
        <location evidence="1 11">Cell outer membrane</location>
        <topology evidence="1 11">Multi-pass membrane protein</topology>
    </subcellularLocation>
</comment>
<keyword evidence="7" id="KW-0406">Ion transport</keyword>
<dbReference type="GO" id="GO:0015344">
    <property type="term" value="F:siderophore uptake transmembrane transporter activity"/>
    <property type="evidence" value="ECO:0007669"/>
    <property type="project" value="TreeGrafter"/>
</dbReference>
<dbReference type="InterPro" id="IPR000531">
    <property type="entry name" value="Beta-barrel_TonB"/>
</dbReference>
<evidence type="ECO:0000259" key="16">
    <source>
        <dbReference type="Pfam" id="PF07715"/>
    </source>
</evidence>
<gene>
    <name evidence="17" type="ORF">BZG00_13225</name>
</gene>
<comment type="similarity">
    <text evidence="2 11 13">Belongs to the TonB-dependent receptor family.</text>
</comment>
<dbReference type="CDD" id="cd01347">
    <property type="entry name" value="ligand_gated_channel"/>
    <property type="match status" value="1"/>
</dbReference>
<dbReference type="EMBL" id="MUEK01000015">
    <property type="protein sequence ID" value="OOE38632.1"/>
    <property type="molecule type" value="Genomic_DNA"/>
</dbReference>
<evidence type="ECO:0000313" key="18">
    <source>
        <dbReference type="Proteomes" id="UP000189021"/>
    </source>
</evidence>
<evidence type="ECO:0000256" key="12">
    <source>
        <dbReference type="PROSITE-ProRule" id="PRU10143"/>
    </source>
</evidence>
<dbReference type="Pfam" id="PF00593">
    <property type="entry name" value="TonB_dep_Rec_b-barrel"/>
    <property type="match status" value="1"/>
</dbReference>
<sequence length="671" mass="74157">MTLLLPVPARLGLLTLSIASALCAPAVAADNLEDESIETVSVWGTQVSSSSRYLGETDLTVKQPDHLSDLLRDIPGVDVGGTHSLTQRINIRGFTEQDLDITVDGASQGGKMFHHISNLTLSPDILQRVDVAVGASSILTSELGGAVAFETKDPYDLLRANETFGARLSAGWGSNDSQQGSLTVYGLLSDEWDAMAYISRFDRDNFKDGDGNRTFGGEGEITNGLVKVGWEPASGHRFELSYDKYRDKGDYLPRPDMGVSFNRNRTGEMILPVTYDRDTATINYEYTPSQAIELKALAYYNQLSLTRDETEFATHPFLADRKGVNVAEDTNLGVKLSVSQRIGDHQLAYGAHYENQDNDTQFAKPGVQILESADKIALYVEDKIALTPRFSVTPAARYDSFDRRATSSSQRYDDVSLALGAEFVANDYLTVFANSRELHKAPPLNESFTTTALSESADKDLKAEHGRTDETGVRLSNAAAQKDYLLTANLTVFRTELDDEIVVRSYKDGGGNWAYETTNRGDVTYRGFEASAYWAWQQWTASASYSRTDVSYSEAYQLDQIFGRARHLGDTVALNADYALTRWDVLLGWNTQIQRSTTVPDSNLTKPGYTVHNVFAQWQPMAVDGFTLTAGVDNLFDSRYRSHASTSGKRGAEILDYEPGRNIKLTASYQF</sequence>
<organism evidence="17 18">
    <name type="scientific">Salinivibrio kushneri</name>
    <dbReference type="NCBI Taxonomy" id="1908198"/>
    <lineage>
        <taxon>Bacteria</taxon>
        <taxon>Pseudomonadati</taxon>
        <taxon>Pseudomonadota</taxon>
        <taxon>Gammaproteobacteria</taxon>
        <taxon>Vibrionales</taxon>
        <taxon>Vibrionaceae</taxon>
        <taxon>Salinivibrio</taxon>
    </lineage>
</organism>
<dbReference type="Gene3D" id="2.40.170.20">
    <property type="entry name" value="TonB-dependent receptor, beta-barrel domain"/>
    <property type="match status" value="1"/>
</dbReference>
<evidence type="ECO:0000256" key="11">
    <source>
        <dbReference type="PROSITE-ProRule" id="PRU01360"/>
    </source>
</evidence>
<dbReference type="SUPFAM" id="SSF56935">
    <property type="entry name" value="Porins"/>
    <property type="match status" value="1"/>
</dbReference>
<dbReference type="Pfam" id="PF07715">
    <property type="entry name" value="Plug"/>
    <property type="match status" value="1"/>
</dbReference>
<dbReference type="InterPro" id="IPR039426">
    <property type="entry name" value="TonB-dep_rcpt-like"/>
</dbReference>
<dbReference type="InterPro" id="IPR036942">
    <property type="entry name" value="Beta-barrel_TonB_sf"/>
</dbReference>
<keyword evidence="9 11" id="KW-0472">Membrane</keyword>
<keyword evidence="18" id="KW-1185">Reference proteome</keyword>
<accession>A0AB36JUW1</accession>
<evidence type="ECO:0000313" key="17">
    <source>
        <dbReference type="EMBL" id="OOE38632.1"/>
    </source>
</evidence>
<dbReference type="Gene3D" id="2.170.130.10">
    <property type="entry name" value="TonB-dependent receptor, plug domain"/>
    <property type="match status" value="1"/>
</dbReference>
<dbReference type="InterPro" id="IPR037066">
    <property type="entry name" value="Plug_dom_sf"/>
</dbReference>
<evidence type="ECO:0000256" key="9">
    <source>
        <dbReference type="ARBA" id="ARBA00023136"/>
    </source>
</evidence>
<dbReference type="Proteomes" id="UP000189021">
    <property type="component" value="Unassembled WGS sequence"/>
</dbReference>
<evidence type="ECO:0000256" key="3">
    <source>
        <dbReference type="ARBA" id="ARBA00022448"/>
    </source>
</evidence>
<protein>
    <recommendedName>
        <fullName evidence="19">TonB-dependent siderophore receptor</fullName>
    </recommendedName>
</protein>
<dbReference type="PROSITE" id="PS52016">
    <property type="entry name" value="TONB_DEPENDENT_REC_3"/>
    <property type="match status" value="1"/>
</dbReference>
<keyword evidence="8 12" id="KW-0798">TonB box</keyword>
<evidence type="ECO:0000259" key="15">
    <source>
        <dbReference type="Pfam" id="PF00593"/>
    </source>
</evidence>
<feature type="domain" description="TonB-dependent receptor-like beta-barrel" evidence="15">
    <location>
        <begin position="239"/>
        <end position="635"/>
    </location>
</feature>
<dbReference type="PANTHER" id="PTHR30069:SF41">
    <property type="entry name" value="HEME_HEMOPEXIN UTILIZATION PROTEIN C"/>
    <property type="match status" value="1"/>
</dbReference>
<evidence type="ECO:0000256" key="5">
    <source>
        <dbReference type="ARBA" id="ARBA00022692"/>
    </source>
</evidence>
<feature type="chain" id="PRO_5044194611" description="TonB-dependent siderophore receptor" evidence="14">
    <location>
        <begin position="29"/>
        <end position="671"/>
    </location>
</feature>
<evidence type="ECO:0000256" key="10">
    <source>
        <dbReference type="ARBA" id="ARBA00023237"/>
    </source>
</evidence>
<proteinExistence type="inferred from homology"/>
<evidence type="ECO:0000256" key="4">
    <source>
        <dbReference type="ARBA" id="ARBA00022452"/>
    </source>
</evidence>
<dbReference type="GO" id="GO:0009279">
    <property type="term" value="C:cell outer membrane"/>
    <property type="evidence" value="ECO:0007669"/>
    <property type="project" value="UniProtKB-SubCell"/>
</dbReference>